<dbReference type="GO" id="GO:0046872">
    <property type="term" value="F:metal ion binding"/>
    <property type="evidence" value="ECO:0007669"/>
    <property type="project" value="UniProtKB-KW"/>
</dbReference>
<proteinExistence type="predicted"/>
<dbReference type="GO" id="GO:0002161">
    <property type="term" value="F:aminoacyl-tRNA deacylase activity"/>
    <property type="evidence" value="ECO:0007669"/>
    <property type="project" value="UniProtKB-ARBA"/>
</dbReference>
<comment type="subcellular location">
    <subcellularLocation>
        <location evidence="2">Cytoplasm</location>
    </subcellularLocation>
</comment>
<dbReference type="GO" id="GO:0005524">
    <property type="term" value="F:ATP binding"/>
    <property type="evidence" value="ECO:0007669"/>
    <property type="project" value="InterPro"/>
</dbReference>
<dbReference type="InterPro" id="IPR018163">
    <property type="entry name" value="Thr/Ala-tRNA-synth_IIc_edit"/>
</dbReference>
<dbReference type="InterPro" id="IPR009000">
    <property type="entry name" value="Transl_B-barrel_sf"/>
</dbReference>
<keyword evidence="4" id="KW-0479">Metal-binding</keyword>
<dbReference type="GO" id="GO:0006419">
    <property type="term" value="P:alanyl-tRNA aminoacylation"/>
    <property type="evidence" value="ECO:0007669"/>
    <property type="project" value="InterPro"/>
</dbReference>
<dbReference type="GO" id="GO:0005737">
    <property type="term" value="C:cytoplasm"/>
    <property type="evidence" value="ECO:0007669"/>
    <property type="project" value="UniProtKB-SubCell"/>
</dbReference>
<organism evidence="7">
    <name type="scientific">Geobacillus sp. (strain Y4.1MC1)</name>
    <dbReference type="NCBI Taxonomy" id="581103"/>
    <lineage>
        <taxon>Bacteria</taxon>
        <taxon>Bacillati</taxon>
        <taxon>Bacillota</taxon>
        <taxon>Bacilli</taxon>
        <taxon>Bacillales</taxon>
        <taxon>Anoxybacillaceae</taxon>
        <taxon>Geobacillus</taxon>
    </lineage>
</organism>
<dbReference type="SMART" id="SM00863">
    <property type="entry name" value="tRNA_SAD"/>
    <property type="match status" value="1"/>
</dbReference>
<accession>A0A7U4DJW6</accession>
<dbReference type="Pfam" id="PF07973">
    <property type="entry name" value="tRNA_SAD"/>
    <property type="match status" value="1"/>
</dbReference>
<keyword evidence="5" id="KW-0862">Zinc</keyword>
<gene>
    <name evidence="7" type="ORF">GY4MC1_0577</name>
</gene>
<evidence type="ECO:0000256" key="5">
    <source>
        <dbReference type="ARBA" id="ARBA00022833"/>
    </source>
</evidence>
<keyword evidence="7" id="KW-0030">Aminoacyl-tRNA synthetase</keyword>
<evidence type="ECO:0000256" key="2">
    <source>
        <dbReference type="ARBA" id="ARBA00004496"/>
    </source>
</evidence>
<name>A0A7U4DJW6_GEOS0</name>
<comment type="cofactor">
    <cofactor evidence="1">
        <name>Zn(2+)</name>
        <dbReference type="ChEBI" id="CHEBI:29105"/>
    </cofactor>
</comment>
<dbReference type="GO" id="GO:0003676">
    <property type="term" value="F:nucleic acid binding"/>
    <property type="evidence" value="ECO:0007669"/>
    <property type="project" value="InterPro"/>
</dbReference>
<dbReference type="Gene3D" id="2.40.30.130">
    <property type="match status" value="1"/>
</dbReference>
<evidence type="ECO:0000256" key="4">
    <source>
        <dbReference type="ARBA" id="ARBA00022723"/>
    </source>
</evidence>
<keyword evidence="7" id="KW-0436">Ligase</keyword>
<dbReference type="GO" id="GO:0004813">
    <property type="term" value="F:alanine-tRNA ligase activity"/>
    <property type="evidence" value="ECO:0007669"/>
    <property type="project" value="InterPro"/>
</dbReference>
<dbReference type="FunFam" id="2.40.30.130:FF:000010">
    <property type="entry name" value="Alanine--tRNA ligase"/>
    <property type="match status" value="1"/>
</dbReference>
<dbReference type="Gene3D" id="3.30.980.10">
    <property type="entry name" value="Threonyl-trna Synthetase, Chain A, domain 2"/>
    <property type="match status" value="1"/>
</dbReference>
<evidence type="ECO:0000256" key="3">
    <source>
        <dbReference type="ARBA" id="ARBA00022490"/>
    </source>
</evidence>
<feature type="domain" description="Alanyl-transfer RNA synthetases family profile" evidence="6">
    <location>
        <begin position="1"/>
        <end position="233"/>
    </location>
</feature>
<dbReference type="KEGG" id="gmc:GY4MC1_0577"/>
<sequence>MTRELFLEDSYKKAHHAKVIEIKEDKIILDETIFYPTGGGQPHDTGMIKQGNETFKVNKVQRENGQIVHYVDNIEKLKQGPVEILIDWDRRYKFMRYHSLLHVLAGYLYNKFGALAIGNQIFEDRARIDFQFEEPLTNEQFNEIEDEINKLIQEDHQVSIRTVSREEAERIDGSIKTVINLLPPSIKNVRLVAIGDIDEQACGGTHVKETKEIGPFQISKIKSKGQNKKRLEVKSKLLCKFPFDRKHGPDDLTYGR</sequence>
<dbReference type="SUPFAM" id="SSF50447">
    <property type="entry name" value="Translation proteins"/>
    <property type="match status" value="1"/>
</dbReference>
<dbReference type="PANTHER" id="PTHR43462">
    <property type="entry name" value="ALANYL-TRNA EDITING PROTEIN"/>
    <property type="match status" value="1"/>
</dbReference>
<dbReference type="Pfam" id="PF01411">
    <property type="entry name" value="tRNA-synt_2c"/>
    <property type="match status" value="1"/>
</dbReference>
<dbReference type="InterPro" id="IPR012947">
    <property type="entry name" value="tRNA_SAD"/>
</dbReference>
<dbReference type="PROSITE" id="PS50860">
    <property type="entry name" value="AA_TRNA_LIGASE_II_ALA"/>
    <property type="match status" value="1"/>
</dbReference>
<protein>
    <submittedName>
        <fullName evidence="7">Threonyl/alanyl tRNA synthetase SAD</fullName>
    </submittedName>
</protein>
<dbReference type="InterPro" id="IPR018164">
    <property type="entry name" value="Ala-tRNA-synth_IIc_N"/>
</dbReference>
<dbReference type="InterPro" id="IPR018165">
    <property type="entry name" value="Ala-tRNA-synth_IIc_core"/>
</dbReference>
<dbReference type="PANTHER" id="PTHR43462:SF1">
    <property type="entry name" value="ALANYL-TRNA EDITING PROTEIN AARSD1"/>
    <property type="match status" value="1"/>
</dbReference>
<evidence type="ECO:0000313" key="7">
    <source>
        <dbReference type="EMBL" id="ADP73408.1"/>
    </source>
</evidence>
<evidence type="ECO:0000256" key="1">
    <source>
        <dbReference type="ARBA" id="ARBA00001947"/>
    </source>
</evidence>
<dbReference type="SUPFAM" id="SSF55186">
    <property type="entry name" value="ThrRS/AlaRS common domain"/>
    <property type="match status" value="1"/>
</dbReference>
<dbReference type="EMBL" id="CP002293">
    <property type="protein sequence ID" value="ADP73408.1"/>
    <property type="molecule type" value="Genomic_DNA"/>
</dbReference>
<evidence type="ECO:0000259" key="6">
    <source>
        <dbReference type="PROSITE" id="PS50860"/>
    </source>
</evidence>
<dbReference type="InterPro" id="IPR051335">
    <property type="entry name" value="Alanyl-tRNA_Editing_Enzymes"/>
</dbReference>
<dbReference type="AlphaFoldDB" id="A0A7U4DJW6"/>
<keyword evidence="3" id="KW-0963">Cytoplasm</keyword>
<reference evidence="7" key="1">
    <citation type="submission" date="2010-10" db="EMBL/GenBank/DDBJ databases">
        <title>Complete sequence of chromosome of Geobacillus sp. Y4.1MC1.</title>
        <authorList>
            <consortium name="US DOE Joint Genome Institute"/>
            <person name="Lucas S."/>
            <person name="Copeland A."/>
            <person name="Lapidus A."/>
            <person name="Cheng J.-F."/>
            <person name="Bruce D."/>
            <person name="Goodwin L."/>
            <person name="Pitluck S."/>
            <person name="Chertkov O."/>
            <person name="Zhang X."/>
            <person name="Detter J.C."/>
            <person name="Han C."/>
            <person name="Tapia R."/>
            <person name="Land M."/>
            <person name="Hauser L."/>
            <person name="Jeffries C."/>
            <person name="Kyrpides N."/>
            <person name="Ivanova N."/>
            <person name="Ovchinnikova G."/>
            <person name="Brumm P."/>
            <person name="Mead D."/>
            <person name="Woyke T."/>
        </authorList>
    </citation>
    <scope>NUCLEOTIDE SEQUENCE [LARGE SCALE GENOMIC DNA]</scope>
    <source>
        <strain evidence="7">Y4.1MC1</strain>
    </source>
</reference>